<dbReference type="EMBL" id="JAIWYP010000011">
    <property type="protein sequence ID" value="KAH3739338.1"/>
    <property type="molecule type" value="Genomic_DNA"/>
</dbReference>
<gene>
    <name evidence="1" type="ORF">DPMN_045990</name>
</gene>
<dbReference type="AlphaFoldDB" id="A0A9D4D8S5"/>
<name>A0A9D4D8S5_DREPO</name>
<evidence type="ECO:0000313" key="1">
    <source>
        <dbReference type="EMBL" id="KAH3739338.1"/>
    </source>
</evidence>
<comment type="caution">
    <text evidence="1">The sequence shown here is derived from an EMBL/GenBank/DDBJ whole genome shotgun (WGS) entry which is preliminary data.</text>
</comment>
<dbReference type="Proteomes" id="UP000828390">
    <property type="component" value="Unassembled WGS sequence"/>
</dbReference>
<keyword evidence="2" id="KW-1185">Reference proteome</keyword>
<reference evidence="1" key="1">
    <citation type="journal article" date="2019" name="bioRxiv">
        <title>The Genome of the Zebra Mussel, Dreissena polymorpha: A Resource for Invasive Species Research.</title>
        <authorList>
            <person name="McCartney M.A."/>
            <person name="Auch B."/>
            <person name="Kono T."/>
            <person name="Mallez S."/>
            <person name="Zhang Y."/>
            <person name="Obille A."/>
            <person name="Becker A."/>
            <person name="Abrahante J.E."/>
            <person name="Garbe J."/>
            <person name="Badalamenti J.P."/>
            <person name="Herman A."/>
            <person name="Mangelson H."/>
            <person name="Liachko I."/>
            <person name="Sullivan S."/>
            <person name="Sone E.D."/>
            <person name="Koren S."/>
            <person name="Silverstein K.A.T."/>
            <person name="Beckman K.B."/>
            <person name="Gohl D.M."/>
        </authorList>
    </citation>
    <scope>NUCLEOTIDE SEQUENCE</scope>
    <source>
        <strain evidence="1">Duluth1</strain>
        <tissue evidence="1">Whole animal</tissue>
    </source>
</reference>
<sequence>MNIHKLKSRKYRQANNKCIAVSTEPRHAEMNICHQLISRSHCTFAQSGQELPCPLMWPRNLARLKADIVAIEQTTRLELR</sequence>
<evidence type="ECO:0000313" key="2">
    <source>
        <dbReference type="Proteomes" id="UP000828390"/>
    </source>
</evidence>
<accession>A0A9D4D8S5</accession>
<proteinExistence type="predicted"/>
<reference evidence="1" key="2">
    <citation type="submission" date="2020-11" db="EMBL/GenBank/DDBJ databases">
        <authorList>
            <person name="McCartney M.A."/>
            <person name="Auch B."/>
            <person name="Kono T."/>
            <person name="Mallez S."/>
            <person name="Becker A."/>
            <person name="Gohl D.M."/>
            <person name="Silverstein K.A.T."/>
            <person name="Koren S."/>
            <person name="Bechman K.B."/>
            <person name="Herman A."/>
            <person name="Abrahante J.E."/>
            <person name="Garbe J."/>
        </authorList>
    </citation>
    <scope>NUCLEOTIDE SEQUENCE</scope>
    <source>
        <strain evidence="1">Duluth1</strain>
        <tissue evidence="1">Whole animal</tissue>
    </source>
</reference>
<organism evidence="1 2">
    <name type="scientific">Dreissena polymorpha</name>
    <name type="common">Zebra mussel</name>
    <name type="synonym">Mytilus polymorpha</name>
    <dbReference type="NCBI Taxonomy" id="45954"/>
    <lineage>
        <taxon>Eukaryota</taxon>
        <taxon>Metazoa</taxon>
        <taxon>Spiralia</taxon>
        <taxon>Lophotrochozoa</taxon>
        <taxon>Mollusca</taxon>
        <taxon>Bivalvia</taxon>
        <taxon>Autobranchia</taxon>
        <taxon>Heteroconchia</taxon>
        <taxon>Euheterodonta</taxon>
        <taxon>Imparidentia</taxon>
        <taxon>Neoheterodontei</taxon>
        <taxon>Myida</taxon>
        <taxon>Dreissenoidea</taxon>
        <taxon>Dreissenidae</taxon>
        <taxon>Dreissena</taxon>
    </lineage>
</organism>
<protein>
    <submittedName>
        <fullName evidence="1">Uncharacterized protein</fullName>
    </submittedName>
</protein>